<evidence type="ECO:0000256" key="1">
    <source>
        <dbReference type="ARBA" id="ARBA00022884"/>
    </source>
</evidence>
<dbReference type="Pfam" id="PF00076">
    <property type="entry name" value="RRM_1"/>
    <property type="match status" value="1"/>
</dbReference>
<evidence type="ECO:0000256" key="3">
    <source>
        <dbReference type="SAM" id="MobiDB-lite"/>
    </source>
</evidence>
<dbReference type="SUPFAM" id="SSF54928">
    <property type="entry name" value="RNA-binding domain, RBD"/>
    <property type="match status" value="1"/>
</dbReference>
<name>A0A9Q0MHM3_BLOTA</name>
<dbReference type="OMA" id="WGRRNDH"/>
<gene>
    <name evidence="5" type="ORF">RDWZM_003813</name>
</gene>
<feature type="compositionally biased region" description="Basic and acidic residues" evidence="3">
    <location>
        <begin position="239"/>
        <end position="270"/>
    </location>
</feature>
<feature type="compositionally biased region" description="Basic and acidic residues" evidence="3">
    <location>
        <begin position="607"/>
        <end position="617"/>
    </location>
</feature>
<feature type="compositionally biased region" description="Basic and acidic residues" evidence="3">
    <location>
        <begin position="399"/>
        <end position="426"/>
    </location>
</feature>
<feature type="compositionally biased region" description="Basic and acidic residues" evidence="3">
    <location>
        <begin position="352"/>
        <end position="381"/>
    </location>
</feature>
<reference evidence="5" key="1">
    <citation type="submission" date="2022-12" db="EMBL/GenBank/DDBJ databases">
        <title>Genome assemblies of Blomia tropicalis.</title>
        <authorList>
            <person name="Cui Y."/>
        </authorList>
    </citation>
    <scope>NUCLEOTIDE SEQUENCE</scope>
    <source>
        <tissue evidence="5">Adult mites</tissue>
    </source>
</reference>
<feature type="compositionally biased region" description="Low complexity" evidence="3">
    <location>
        <begin position="489"/>
        <end position="507"/>
    </location>
</feature>
<feature type="compositionally biased region" description="Polar residues" evidence="3">
    <location>
        <begin position="187"/>
        <end position="200"/>
    </location>
</feature>
<dbReference type="GO" id="GO:0003723">
    <property type="term" value="F:RNA binding"/>
    <property type="evidence" value="ECO:0007669"/>
    <property type="project" value="UniProtKB-UniRule"/>
</dbReference>
<comment type="caution">
    <text evidence="5">The sequence shown here is derived from an EMBL/GenBank/DDBJ whole genome shotgun (WGS) entry which is preliminary data.</text>
</comment>
<feature type="domain" description="RRM" evidence="4">
    <location>
        <begin position="92"/>
        <end position="166"/>
    </location>
</feature>
<feature type="region of interest" description="Disordered" evidence="3">
    <location>
        <begin position="1"/>
        <end position="20"/>
    </location>
</feature>
<feature type="region of interest" description="Disordered" evidence="3">
    <location>
        <begin position="442"/>
        <end position="658"/>
    </location>
</feature>
<dbReference type="EMBL" id="JAPWDV010000001">
    <property type="protein sequence ID" value="KAJ6225268.1"/>
    <property type="molecule type" value="Genomic_DNA"/>
</dbReference>
<dbReference type="Gene3D" id="3.30.70.330">
    <property type="match status" value="1"/>
</dbReference>
<keyword evidence="1 2" id="KW-0694">RNA-binding</keyword>
<evidence type="ECO:0000313" key="6">
    <source>
        <dbReference type="Proteomes" id="UP001142055"/>
    </source>
</evidence>
<organism evidence="5 6">
    <name type="scientific">Blomia tropicalis</name>
    <name type="common">Mite</name>
    <dbReference type="NCBI Taxonomy" id="40697"/>
    <lineage>
        <taxon>Eukaryota</taxon>
        <taxon>Metazoa</taxon>
        <taxon>Ecdysozoa</taxon>
        <taxon>Arthropoda</taxon>
        <taxon>Chelicerata</taxon>
        <taxon>Arachnida</taxon>
        <taxon>Acari</taxon>
        <taxon>Acariformes</taxon>
        <taxon>Sarcoptiformes</taxon>
        <taxon>Astigmata</taxon>
        <taxon>Glycyphagoidea</taxon>
        <taxon>Echimyopodidae</taxon>
        <taxon>Blomia</taxon>
    </lineage>
</organism>
<feature type="compositionally biased region" description="Basic and acidic residues" evidence="3">
    <location>
        <begin position="464"/>
        <end position="488"/>
    </location>
</feature>
<feature type="region of interest" description="Disordered" evidence="3">
    <location>
        <begin position="160"/>
        <end position="427"/>
    </location>
</feature>
<feature type="compositionally biased region" description="Basic and acidic residues" evidence="3">
    <location>
        <begin position="639"/>
        <end position="658"/>
    </location>
</feature>
<dbReference type="AlphaFoldDB" id="A0A9Q0MHM3"/>
<dbReference type="PROSITE" id="PS50102">
    <property type="entry name" value="RRM"/>
    <property type="match status" value="1"/>
</dbReference>
<feature type="compositionally biased region" description="Gly residues" evidence="3">
    <location>
        <begin position="591"/>
        <end position="605"/>
    </location>
</feature>
<feature type="compositionally biased region" description="Low complexity" evidence="3">
    <location>
        <begin position="620"/>
        <end position="632"/>
    </location>
</feature>
<proteinExistence type="predicted"/>
<sequence length="679" mass="74987">MATNNPADGATGTGKKTKKNKGTKLLASEFLDSSSFKFQSESGLGGGWAEEMEGEEVISPSFNTGQVSLPSAPKSAFVSEYDLDSIPSSGPYRLSVANLQYEVNEDQLCALFSNMKVKECHLNNVEGRANGTAWVEFYSRQELIDALAFNSRSLNGRPVRIYLPNQDNRYGDRDGGRRGGPRGGNYVDNTPSNWRSSTRPEPSFTGKQERVYPPPTNNYGRDDRGYGSRGSRYGGGNDDFSRPPRNDYGGGRRDYDDRRDRRDRYGDDRGGNWGRGPRGGADSAEPDEGNWRREGPPPAPTSDRNGGSYPPRRDNRGGGGGYGGRDEMPPPSKDQLYGPPPHIQRSGNEYGRNNERGDNEYSRRGDDFERRPPSDDYEPRRNAPSAEYDGPSRNFVPPPRDRTYSGRSDRTNEEHPNNEPKADDGSQFRILDLKQGIAKLLDPDQADEKPASYQSIFGSAKPVDTSKREQEIEKRLAEERAREAEKLAAAKAESATAVGTSSGTATTDSNRIQRDSRGPPPRMGRKENGDSRDRLSGGRGGDRRHDRYDDRNGALGDRRRDDRGRRMGGEDGGRRMGGGGLGGRRRDDGYYGDGSRSGGGQGGGRYSSDRRGDDRGPRGSGSYDDGGSRRYYGGSGVRGDYDSTYDRNRYISEGDDKESKNYITTNKYQYLDDEGHTSN</sequence>
<protein>
    <recommendedName>
        <fullName evidence="4">RRM domain-containing protein</fullName>
    </recommendedName>
</protein>
<evidence type="ECO:0000259" key="4">
    <source>
        <dbReference type="PROSITE" id="PS50102"/>
    </source>
</evidence>
<keyword evidence="6" id="KW-1185">Reference proteome</keyword>
<dbReference type="Proteomes" id="UP001142055">
    <property type="component" value="Chromosome 1"/>
</dbReference>
<dbReference type="InterPro" id="IPR012677">
    <property type="entry name" value="Nucleotide-bd_a/b_plait_sf"/>
</dbReference>
<evidence type="ECO:0000313" key="5">
    <source>
        <dbReference type="EMBL" id="KAJ6225268.1"/>
    </source>
</evidence>
<dbReference type="SMART" id="SM00360">
    <property type="entry name" value="RRM"/>
    <property type="match status" value="1"/>
</dbReference>
<evidence type="ECO:0000256" key="2">
    <source>
        <dbReference type="PROSITE-ProRule" id="PRU00176"/>
    </source>
</evidence>
<dbReference type="OrthoDB" id="1748655at2759"/>
<dbReference type="InterPro" id="IPR000504">
    <property type="entry name" value="RRM_dom"/>
</dbReference>
<dbReference type="InterPro" id="IPR035979">
    <property type="entry name" value="RBD_domain_sf"/>
</dbReference>
<accession>A0A9Q0MHM3</accession>
<feature type="compositionally biased region" description="Basic and acidic residues" evidence="3">
    <location>
        <begin position="524"/>
        <end position="574"/>
    </location>
</feature>